<dbReference type="EMBL" id="JABBFX010000006">
    <property type="protein sequence ID" value="NML48535.1"/>
    <property type="molecule type" value="Genomic_DNA"/>
</dbReference>
<dbReference type="InterPro" id="IPR029058">
    <property type="entry name" value="AB_hydrolase_fold"/>
</dbReference>
<feature type="domain" description="Dienelactone hydrolase" evidence="1">
    <location>
        <begin position="20"/>
        <end position="221"/>
    </location>
</feature>
<keyword evidence="2" id="KW-0378">Hydrolase</keyword>
<proteinExistence type="predicted"/>
<dbReference type="PANTHER" id="PTHR46623:SF6">
    <property type="entry name" value="ALPHA_BETA-HYDROLASES SUPERFAMILY PROTEIN"/>
    <property type="match status" value="1"/>
</dbReference>
<gene>
    <name evidence="2" type="ORF">HHL11_32625</name>
</gene>
<dbReference type="Gene3D" id="3.40.50.1820">
    <property type="entry name" value="alpha/beta hydrolase"/>
    <property type="match status" value="1"/>
</dbReference>
<name>A0A848HCR6_9BURK</name>
<dbReference type="InterPro" id="IPR002925">
    <property type="entry name" value="Dienelactn_hydro"/>
</dbReference>
<dbReference type="InterPro" id="IPR051049">
    <property type="entry name" value="Dienelactone_hydrolase-like"/>
</dbReference>
<dbReference type="Pfam" id="PF01738">
    <property type="entry name" value="DLH"/>
    <property type="match status" value="1"/>
</dbReference>
<keyword evidence="3" id="KW-1185">Reference proteome</keyword>
<dbReference type="RefSeq" id="WP_169422877.1">
    <property type="nucleotide sequence ID" value="NZ_JABBFX010000006.1"/>
</dbReference>
<sequence>MADHENPPAPAGRPGGQLNARHQAMADLLVDRGYAVLFPDSLTPRGLAEICTQKIGSRTVTQTQRRADTLAALEWVARQPWAAGRKSVLLGWSHGGSAVLASTDATRADVRGVAPPAAAVAFYPGCTAALQSGWKPTTRVVVMIGEKDDWTPADPCIALGQRSGIEVNVYPDSYHDFDNPVGEVRLRREVPNGVHPGQGVHAGRNPVAREQAYARLWQVLEAAFNPAGSPGSSR</sequence>
<evidence type="ECO:0000313" key="3">
    <source>
        <dbReference type="Proteomes" id="UP000541185"/>
    </source>
</evidence>
<evidence type="ECO:0000259" key="1">
    <source>
        <dbReference type="Pfam" id="PF01738"/>
    </source>
</evidence>
<dbReference type="PANTHER" id="PTHR46623">
    <property type="entry name" value="CARBOXYMETHYLENEBUTENOLIDASE-RELATED"/>
    <property type="match status" value="1"/>
</dbReference>
<dbReference type="AlphaFoldDB" id="A0A848HCR6"/>
<dbReference type="SUPFAM" id="SSF53474">
    <property type="entry name" value="alpha/beta-Hydrolases"/>
    <property type="match status" value="1"/>
</dbReference>
<dbReference type="Proteomes" id="UP000541185">
    <property type="component" value="Unassembled WGS sequence"/>
</dbReference>
<organism evidence="2 3">
    <name type="scientific">Ramlibacter agri</name>
    <dbReference type="NCBI Taxonomy" id="2728837"/>
    <lineage>
        <taxon>Bacteria</taxon>
        <taxon>Pseudomonadati</taxon>
        <taxon>Pseudomonadota</taxon>
        <taxon>Betaproteobacteria</taxon>
        <taxon>Burkholderiales</taxon>
        <taxon>Comamonadaceae</taxon>
        <taxon>Ramlibacter</taxon>
    </lineage>
</organism>
<protein>
    <submittedName>
        <fullName evidence="2">Dienelactone hydrolase family protein</fullName>
    </submittedName>
</protein>
<comment type="caution">
    <text evidence="2">The sequence shown here is derived from an EMBL/GenBank/DDBJ whole genome shotgun (WGS) entry which is preliminary data.</text>
</comment>
<reference evidence="2 3" key="1">
    <citation type="submission" date="2020-04" db="EMBL/GenBank/DDBJ databases">
        <title>Ramlibacter sp. G-1-2-2 isolated from soil.</title>
        <authorList>
            <person name="Dahal R.H."/>
        </authorList>
    </citation>
    <scope>NUCLEOTIDE SEQUENCE [LARGE SCALE GENOMIC DNA]</scope>
    <source>
        <strain evidence="2 3">G-1-2-2</strain>
    </source>
</reference>
<accession>A0A848HCR6</accession>
<evidence type="ECO:0000313" key="2">
    <source>
        <dbReference type="EMBL" id="NML48535.1"/>
    </source>
</evidence>
<dbReference type="GO" id="GO:0016787">
    <property type="term" value="F:hydrolase activity"/>
    <property type="evidence" value="ECO:0007669"/>
    <property type="project" value="UniProtKB-KW"/>
</dbReference>